<dbReference type="GeneID" id="92078134"/>
<protein>
    <submittedName>
        <fullName evidence="2">Uncharacterized protein</fullName>
    </submittedName>
</protein>
<feature type="compositionally biased region" description="Basic and acidic residues" evidence="1">
    <location>
        <begin position="346"/>
        <end position="375"/>
    </location>
</feature>
<feature type="region of interest" description="Disordered" evidence="1">
    <location>
        <begin position="1"/>
        <end position="64"/>
    </location>
</feature>
<sequence>MDEEDDEEGYTPYAVDHSRTAYSAPFQQSNDILRRRASQMSPANQLYPDQTSYEDQTSYGDQNSYEDITDMEDFADMDYLAPTPTDERHYSTSFISPKSVRFSEGADSSSGNNIVNSTSSIPATSIESDSIIYRRRRINGTNTTITTLNSTAPEALRIFYQAASIVMKTFNWAVSAWNALCVEMGPLFQPMVTFLAFMALLLFLLAEDKSDPYGPIFWAFGVAFKNLGRQFIKGQRLGALRRDVAFNITEYFAGDGGGDLGDERVPWRLYEEVLRDADGMETWFDEARVVDDVVSALWAGLPPLSGVVVAQSNNSSSNNNNSTGSRVVYQPQPMTVTVTFSGAEPESTRPWEKKDGNPWKKMDAAADGKEGQDENTKAVMRRLRMRSAIDMRSTLRKRAEAYFENFLAGRVVIIGRMLDDARRFGELVETHVVHPNSDDSDYDGEAKSAEQVSNKIGPKFHADVAAKFGLESTSGSKILFWKKDKLAEVEVTNRTNYMLSYMGLHLMNRLVASHTALYASARPEPADLPADLRGQATSSSFFAPAQPDTLTALADLRRAEQAERAFLGDLIAQSAYGATLATPRRLPRDWTDEPATRALEKLMERVGALERRLQSVSRRFAFLAERMAAQVANETGAAYAPERSTGAGKKKEKKEKAAKGWFWTKKNDNEGESENSEEEAGEEAVQTEQQKPLSGAGDEGKVAKSADGDTPEKRATREKLCCGYSMHNEWADMLIYGDQQFTYQDLYSGQPEEVLS</sequence>
<keyword evidence="3" id="KW-1185">Reference proteome</keyword>
<feature type="region of interest" description="Disordered" evidence="1">
    <location>
        <begin position="342"/>
        <end position="375"/>
    </location>
</feature>
<accession>A0ABR1Q621</accession>
<dbReference type="RefSeq" id="XP_066697470.1">
    <property type="nucleotide sequence ID" value="XM_066845072.1"/>
</dbReference>
<dbReference type="Proteomes" id="UP001391051">
    <property type="component" value="Unassembled WGS sequence"/>
</dbReference>
<evidence type="ECO:0000313" key="3">
    <source>
        <dbReference type="Proteomes" id="UP001391051"/>
    </source>
</evidence>
<dbReference type="EMBL" id="JAQQWE010000006">
    <property type="protein sequence ID" value="KAK7947964.1"/>
    <property type="molecule type" value="Genomic_DNA"/>
</dbReference>
<evidence type="ECO:0000313" key="2">
    <source>
        <dbReference type="EMBL" id="KAK7947964.1"/>
    </source>
</evidence>
<evidence type="ECO:0000256" key="1">
    <source>
        <dbReference type="SAM" id="MobiDB-lite"/>
    </source>
</evidence>
<name>A0ABR1Q621_9PEZI</name>
<gene>
    <name evidence="2" type="ORF">PG986_008850</name>
</gene>
<proteinExistence type="predicted"/>
<reference evidence="2 3" key="1">
    <citation type="submission" date="2023-01" db="EMBL/GenBank/DDBJ databases">
        <title>Analysis of 21 Apiospora genomes using comparative genomics revels a genus with tremendous synthesis potential of carbohydrate active enzymes and secondary metabolites.</title>
        <authorList>
            <person name="Sorensen T."/>
        </authorList>
    </citation>
    <scope>NUCLEOTIDE SEQUENCE [LARGE SCALE GENOMIC DNA]</scope>
    <source>
        <strain evidence="2 3">CBS 24483</strain>
    </source>
</reference>
<comment type="caution">
    <text evidence="2">The sequence shown here is derived from an EMBL/GenBank/DDBJ whole genome shotgun (WGS) entry which is preliminary data.</text>
</comment>
<organism evidence="2 3">
    <name type="scientific">Apiospora aurea</name>
    <dbReference type="NCBI Taxonomy" id="335848"/>
    <lineage>
        <taxon>Eukaryota</taxon>
        <taxon>Fungi</taxon>
        <taxon>Dikarya</taxon>
        <taxon>Ascomycota</taxon>
        <taxon>Pezizomycotina</taxon>
        <taxon>Sordariomycetes</taxon>
        <taxon>Xylariomycetidae</taxon>
        <taxon>Amphisphaeriales</taxon>
        <taxon>Apiosporaceae</taxon>
        <taxon>Apiospora</taxon>
    </lineage>
</organism>
<feature type="compositionally biased region" description="Acidic residues" evidence="1">
    <location>
        <begin position="670"/>
        <end position="682"/>
    </location>
</feature>
<feature type="compositionally biased region" description="Polar residues" evidence="1">
    <location>
        <begin position="38"/>
        <end position="64"/>
    </location>
</feature>
<feature type="compositionally biased region" description="Basic and acidic residues" evidence="1">
    <location>
        <begin position="698"/>
        <end position="715"/>
    </location>
</feature>
<feature type="region of interest" description="Disordered" evidence="1">
    <location>
        <begin position="639"/>
        <end position="715"/>
    </location>
</feature>